<evidence type="ECO:0000313" key="3">
    <source>
        <dbReference type="Proteomes" id="UP001558613"/>
    </source>
</evidence>
<keyword evidence="3" id="KW-1185">Reference proteome</keyword>
<name>A0ABR3N346_9TELE</name>
<protein>
    <submittedName>
        <fullName evidence="2">Uncharacterized protein</fullName>
    </submittedName>
</protein>
<dbReference type="Proteomes" id="UP001558613">
    <property type="component" value="Unassembled WGS sequence"/>
</dbReference>
<organism evidence="2 3">
    <name type="scientific">Cirrhinus molitorella</name>
    <name type="common">mud carp</name>
    <dbReference type="NCBI Taxonomy" id="172907"/>
    <lineage>
        <taxon>Eukaryota</taxon>
        <taxon>Metazoa</taxon>
        <taxon>Chordata</taxon>
        <taxon>Craniata</taxon>
        <taxon>Vertebrata</taxon>
        <taxon>Euteleostomi</taxon>
        <taxon>Actinopterygii</taxon>
        <taxon>Neopterygii</taxon>
        <taxon>Teleostei</taxon>
        <taxon>Ostariophysi</taxon>
        <taxon>Cypriniformes</taxon>
        <taxon>Cyprinidae</taxon>
        <taxon>Labeoninae</taxon>
        <taxon>Labeonini</taxon>
        <taxon>Cirrhinus</taxon>
    </lineage>
</organism>
<feature type="region of interest" description="Disordered" evidence="1">
    <location>
        <begin position="75"/>
        <end position="117"/>
    </location>
</feature>
<evidence type="ECO:0000313" key="2">
    <source>
        <dbReference type="EMBL" id="KAL1271350.1"/>
    </source>
</evidence>
<dbReference type="EMBL" id="JAYMGO010000007">
    <property type="protein sequence ID" value="KAL1271350.1"/>
    <property type="molecule type" value="Genomic_DNA"/>
</dbReference>
<reference evidence="2 3" key="1">
    <citation type="submission" date="2023-09" db="EMBL/GenBank/DDBJ databases">
        <authorList>
            <person name="Wang M."/>
        </authorList>
    </citation>
    <scope>NUCLEOTIDE SEQUENCE [LARGE SCALE GENOMIC DNA]</scope>
    <source>
        <strain evidence="2">GT-2023</strain>
        <tissue evidence="2">Liver</tissue>
    </source>
</reference>
<feature type="compositionally biased region" description="Basic and acidic residues" evidence="1">
    <location>
        <begin position="83"/>
        <end position="95"/>
    </location>
</feature>
<gene>
    <name evidence="2" type="ORF">QQF64_030366</name>
</gene>
<accession>A0ABR3N346</accession>
<sequence>MCTNRSSTHPCTTNRLKERYQEVGGVFWAMHTVVGTPRFMTHTESAGGLCRPCREASTDMKKKKDNRRVITQTPREQRRVKRVRDDVRASAEERWNGSGAVGGRDERRAKGDVNAVC</sequence>
<evidence type="ECO:0000256" key="1">
    <source>
        <dbReference type="SAM" id="MobiDB-lite"/>
    </source>
</evidence>
<proteinExistence type="predicted"/>
<comment type="caution">
    <text evidence="2">The sequence shown here is derived from an EMBL/GenBank/DDBJ whole genome shotgun (WGS) entry which is preliminary data.</text>
</comment>